<name>A0A1B6DZY5_9HEMI</name>
<evidence type="ECO:0000259" key="7">
    <source>
        <dbReference type="PROSITE" id="PS51192"/>
    </source>
</evidence>
<dbReference type="GO" id="GO:0005524">
    <property type="term" value="F:ATP binding"/>
    <property type="evidence" value="ECO:0007669"/>
    <property type="project" value="UniProtKB-KW"/>
</dbReference>
<dbReference type="FunFam" id="3.40.50.300:FF:000750">
    <property type="entry name" value="Putative ATP-dependent RNA helicase DHX33"/>
    <property type="match status" value="1"/>
</dbReference>
<evidence type="ECO:0000256" key="2">
    <source>
        <dbReference type="ARBA" id="ARBA00022741"/>
    </source>
</evidence>
<reference evidence="9" key="1">
    <citation type="submission" date="2015-12" db="EMBL/GenBank/DDBJ databases">
        <title>De novo transcriptome assembly of four potential Pierce s Disease insect vectors from Arizona vineyards.</title>
        <authorList>
            <person name="Tassone E.E."/>
        </authorList>
    </citation>
    <scope>NUCLEOTIDE SEQUENCE</scope>
</reference>
<organism evidence="9">
    <name type="scientific">Clastoptera arizonana</name>
    <name type="common">Arizona spittle bug</name>
    <dbReference type="NCBI Taxonomy" id="38151"/>
    <lineage>
        <taxon>Eukaryota</taxon>
        <taxon>Metazoa</taxon>
        <taxon>Ecdysozoa</taxon>
        <taxon>Arthropoda</taxon>
        <taxon>Hexapoda</taxon>
        <taxon>Insecta</taxon>
        <taxon>Pterygota</taxon>
        <taxon>Neoptera</taxon>
        <taxon>Paraneoptera</taxon>
        <taxon>Hemiptera</taxon>
        <taxon>Auchenorrhyncha</taxon>
        <taxon>Cercopoidea</taxon>
        <taxon>Clastopteridae</taxon>
        <taxon>Clastoptera</taxon>
    </lineage>
</organism>
<dbReference type="CDD" id="cd18791">
    <property type="entry name" value="SF2_C_RHA"/>
    <property type="match status" value="1"/>
</dbReference>
<keyword evidence="5" id="KW-0067">ATP-binding</keyword>
<dbReference type="SMART" id="SM00487">
    <property type="entry name" value="DEXDc"/>
    <property type="match status" value="1"/>
</dbReference>
<evidence type="ECO:0000256" key="5">
    <source>
        <dbReference type="ARBA" id="ARBA00022840"/>
    </source>
</evidence>
<dbReference type="Pfam" id="PF00270">
    <property type="entry name" value="DEAD"/>
    <property type="match status" value="1"/>
</dbReference>
<accession>A0A1B6DZY5</accession>
<dbReference type="PROSITE" id="PS51194">
    <property type="entry name" value="HELICASE_CTER"/>
    <property type="match status" value="1"/>
</dbReference>
<gene>
    <name evidence="9" type="ORF">g.17528</name>
</gene>
<dbReference type="SMART" id="SM00847">
    <property type="entry name" value="HA2"/>
    <property type="match status" value="1"/>
</dbReference>
<dbReference type="InterPro" id="IPR027417">
    <property type="entry name" value="P-loop_NTPase"/>
</dbReference>
<dbReference type="InterPro" id="IPR014001">
    <property type="entry name" value="Helicase_ATP-bd"/>
</dbReference>
<dbReference type="InterPro" id="IPR011709">
    <property type="entry name" value="DEAD-box_helicase_OB_fold"/>
</dbReference>
<evidence type="ECO:0000256" key="6">
    <source>
        <dbReference type="ARBA" id="ARBA00047984"/>
    </source>
</evidence>
<dbReference type="Pfam" id="PF07717">
    <property type="entry name" value="OB_NTP_bind"/>
    <property type="match status" value="1"/>
</dbReference>
<dbReference type="Gene3D" id="1.20.120.1080">
    <property type="match status" value="1"/>
</dbReference>
<dbReference type="Pfam" id="PF21010">
    <property type="entry name" value="HA2_C"/>
    <property type="match status" value="1"/>
</dbReference>
<dbReference type="GO" id="GO:0003725">
    <property type="term" value="F:double-stranded RNA binding"/>
    <property type="evidence" value="ECO:0007669"/>
    <property type="project" value="TreeGrafter"/>
</dbReference>
<dbReference type="EC" id="3.6.4.13" evidence="1"/>
<evidence type="ECO:0000259" key="8">
    <source>
        <dbReference type="PROSITE" id="PS51194"/>
    </source>
</evidence>
<keyword evidence="3" id="KW-0378">Hydrolase</keyword>
<evidence type="ECO:0000313" key="9">
    <source>
        <dbReference type="EMBL" id="JAS31221.1"/>
    </source>
</evidence>
<dbReference type="InterPro" id="IPR007502">
    <property type="entry name" value="Helicase-assoc_dom"/>
</dbReference>
<dbReference type="PROSITE" id="PS51192">
    <property type="entry name" value="HELICASE_ATP_BIND_1"/>
    <property type="match status" value="1"/>
</dbReference>
<dbReference type="InterPro" id="IPR011545">
    <property type="entry name" value="DEAD/DEAH_box_helicase_dom"/>
</dbReference>
<evidence type="ECO:0000256" key="4">
    <source>
        <dbReference type="ARBA" id="ARBA00022806"/>
    </source>
</evidence>
<dbReference type="EMBL" id="GEDC01006077">
    <property type="protein sequence ID" value="JAS31221.1"/>
    <property type="molecule type" value="Transcribed_RNA"/>
</dbReference>
<sequence length="687" mass="78493">MDSKSPMKSKLNLGLPIKRNANDSLFKDSAKRFNSKNNSKLVHSKPISIQRQMLPVYKVKRRLLEEIDKNSTIIIIGETGCGKTTQIPQFIHDLRLESNKTIAITQPRRVAAITVAQRVASETNTQLGTLAGYCVRFEDVTSENTKLKYMTDGMLLREAMLDDMLMTYSIIILDEAHERTVQTDVLFGIVKTAQAFRKEKNMYPLKVILMSATMDVDHFSKYFNNSKVLYLEGRQYPVKMYEALKHQEDYAFSCLVTIFQIHKEAPPNHDILVFLTGQEEIELMAANIRSITKDPQCSSLPPLKVFTFYASMSTIKQLDVFRPTPLGARKVVLSTNVAETSVTISGIKYVIDSGMVKIRSHQSGTGFDILKVQRISQAQAWQRAGRAGRESNGICYRVYTKQEFEAMMKNPIPEIQRCNLTSVVLQLLAIKINALTFDFMDKPPKDLVIEAFHQLVELKAVDNVESPKLTELGYKLAQFPLDPRYSKIILSAKDFNCLEEILSIISVLSSENVFVTPMAKKEEANEMRKKFLSSSGDHISFLNIYRCFNNIKLKNQWCFENYLNPRNLEYSVEVRKQLADLCKKCGLEPTSCGQNLDVVRKCLLTGLFHNVAELQRDKQYITVNTRQIVHIHPSSALFGSYPPYVLFTELIQTGRCYMRNVSIIDPDWFEEIIPEYARLHPLSKFEE</sequence>
<evidence type="ECO:0000256" key="1">
    <source>
        <dbReference type="ARBA" id="ARBA00012552"/>
    </source>
</evidence>
<dbReference type="GO" id="GO:0016787">
    <property type="term" value="F:hydrolase activity"/>
    <property type="evidence" value="ECO:0007669"/>
    <property type="project" value="UniProtKB-KW"/>
</dbReference>
<dbReference type="Gene3D" id="3.40.50.300">
    <property type="entry name" value="P-loop containing nucleotide triphosphate hydrolases"/>
    <property type="match status" value="2"/>
</dbReference>
<dbReference type="CDD" id="cd17978">
    <property type="entry name" value="DEXHc_DHX33"/>
    <property type="match status" value="1"/>
</dbReference>
<dbReference type="PANTHER" id="PTHR18934:SF118">
    <property type="entry name" value="ATP-DEPENDENT RNA HELICASE DHX33"/>
    <property type="match status" value="1"/>
</dbReference>
<feature type="domain" description="Helicase C-terminal" evidence="8">
    <location>
        <begin position="257"/>
        <end position="431"/>
    </location>
</feature>
<dbReference type="PANTHER" id="PTHR18934">
    <property type="entry name" value="ATP-DEPENDENT RNA HELICASE"/>
    <property type="match status" value="1"/>
</dbReference>
<dbReference type="InterPro" id="IPR002464">
    <property type="entry name" value="DNA/RNA_helicase_DEAH_CS"/>
</dbReference>
<dbReference type="SMART" id="SM00490">
    <property type="entry name" value="HELICc"/>
    <property type="match status" value="1"/>
</dbReference>
<dbReference type="InterPro" id="IPR001650">
    <property type="entry name" value="Helicase_C-like"/>
</dbReference>
<dbReference type="PROSITE" id="PS00690">
    <property type="entry name" value="DEAH_ATP_HELICASE"/>
    <property type="match status" value="1"/>
</dbReference>
<proteinExistence type="predicted"/>
<dbReference type="FunFam" id="3.40.50.300:FF:000145">
    <property type="entry name" value="probable ATP-dependent RNA helicase DHX40"/>
    <property type="match status" value="1"/>
</dbReference>
<comment type="catalytic activity">
    <reaction evidence="6">
        <text>ATP + H2O = ADP + phosphate + H(+)</text>
        <dbReference type="Rhea" id="RHEA:13065"/>
        <dbReference type="ChEBI" id="CHEBI:15377"/>
        <dbReference type="ChEBI" id="CHEBI:15378"/>
        <dbReference type="ChEBI" id="CHEBI:30616"/>
        <dbReference type="ChEBI" id="CHEBI:43474"/>
        <dbReference type="ChEBI" id="CHEBI:456216"/>
        <dbReference type="EC" id="3.6.4.13"/>
    </reaction>
</comment>
<evidence type="ECO:0000256" key="3">
    <source>
        <dbReference type="ARBA" id="ARBA00022801"/>
    </source>
</evidence>
<dbReference type="GO" id="GO:0005730">
    <property type="term" value="C:nucleolus"/>
    <property type="evidence" value="ECO:0007669"/>
    <property type="project" value="TreeGrafter"/>
</dbReference>
<keyword evidence="2" id="KW-0547">Nucleotide-binding</keyword>
<keyword evidence="4" id="KW-0347">Helicase</keyword>
<dbReference type="GO" id="GO:0003724">
    <property type="term" value="F:RNA helicase activity"/>
    <property type="evidence" value="ECO:0007669"/>
    <property type="project" value="UniProtKB-EC"/>
</dbReference>
<dbReference type="AlphaFoldDB" id="A0A1B6DZY5"/>
<protein>
    <recommendedName>
        <fullName evidence="1">RNA helicase</fullName>
        <ecNumber evidence="1">3.6.4.13</ecNumber>
    </recommendedName>
</protein>
<feature type="domain" description="Helicase ATP-binding" evidence="7">
    <location>
        <begin position="64"/>
        <end position="232"/>
    </location>
</feature>
<dbReference type="SUPFAM" id="SSF52540">
    <property type="entry name" value="P-loop containing nucleoside triphosphate hydrolases"/>
    <property type="match status" value="1"/>
</dbReference>
<dbReference type="GO" id="GO:0045943">
    <property type="term" value="P:positive regulation of transcription by RNA polymerase I"/>
    <property type="evidence" value="ECO:0007669"/>
    <property type="project" value="TreeGrafter"/>
</dbReference>
<dbReference type="Pfam" id="PF00271">
    <property type="entry name" value="Helicase_C"/>
    <property type="match status" value="1"/>
</dbReference>